<evidence type="ECO:0000256" key="2">
    <source>
        <dbReference type="SAM" id="MobiDB-lite"/>
    </source>
</evidence>
<dbReference type="InterPro" id="IPR032567">
    <property type="entry name" value="RTL1-rel"/>
</dbReference>
<evidence type="ECO:0000313" key="4">
    <source>
        <dbReference type="EMBL" id="GEU58465.1"/>
    </source>
</evidence>
<dbReference type="Gene3D" id="3.10.10.10">
    <property type="entry name" value="HIV Type 1 Reverse Transcriptase, subunit A, domain 1"/>
    <property type="match status" value="1"/>
</dbReference>
<protein>
    <submittedName>
        <fullName evidence="4">Putative reverse transcriptase domain-containing protein</fullName>
    </submittedName>
</protein>
<reference evidence="4" key="1">
    <citation type="journal article" date="2019" name="Sci. Rep.">
        <title>Draft genome of Tanacetum cinerariifolium, the natural source of mosquito coil.</title>
        <authorList>
            <person name="Yamashiro T."/>
            <person name="Shiraishi A."/>
            <person name="Satake H."/>
            <person name="Nakayama K."/>
        </authorList>
    </citation>
    <scope>NUCLEOTIDE SEQUENCE</scope>
</reference>
<dbReference type="PROSITE" id="PS50158">
    <property type="entry name" value="ZF_CCHC"/>
    <property type="match status" value="1"/>
</dbReference>
<feature type="region of interest" description="Disordered" evidence="2">
    <location>
        <begin position="264"/>
        <end position="289"/>
    </location>
</feature>
<proteinExistence type="predicted"/>
<dbReference type="GO" id="GO:0008270">
    <property type="term" value="F:zinc ion binding"/>
    <property type="evidence" value="ECO:0007669"/>
    <property type="project" value="UniProtKB-KW"/>
</dbReference>
<evidence type="ECO:0000256" key="1">
    <source>
        <dbReference type="PROSITE-ProRule" id="PRU00047"/>
    </source>
</evidence>
<name>A0A6L2LE15_TANCI</name>
<dbReference type="SMART" id="SM00343">
    <property type="entry name" value="ZnF_C2HC"/>
    <property type="match status" value="1"/>
</dbReference>
<gene>
    <name evidence="4" type="ORF">Tci_030443</name>
</gene>
<keyword evidence="4" id="KW-0548">Nucleotidyltransferase</keyword>
<keyword evidence="1" id="KW-0863">Zinc-finger</keyword>
<feature type="compositionally biased region" description="Basic and acidic residues" evidence="2">
    <location>
        <begin position="264"/>
        <end position="275"/>
    </location>
</feature>
<dbReference type="Gene3D" id="3.30.420.10">
    <property type="entry name" value="Ribonuclease H-like superfamily/Ribonuclease H"/>
    <property type="match status" value="1"/>
</dbReference>
<dbReference type="AlphaFoldDB" id="A0A6L2LE15"/>
<evidence type="ECO:0000259" key="3">
    <source>
        <dbReference type="PROSITE" id="PS50158"/>
    </source>
</evidence>
<feature type="compositionally biased region" description="Polar residues" evidence="2">
    <location>
        <begin position="276"/>
        <end position="289"/>
    </location>
</feature>
<dbReference type="PANTHER" id="PTHR15503:SF45">
    <property type="entry name" value="RNA-DIRECTED DNA POLYMERASE HOMOLOG"/>
    <property type="match status" value="1"/>
</dbReference>
<comment type="caution">
    <text evidence="4">The sequence shown here is derived from an EMBL/GenBank/DDBJ whole genome shotgun (WGS) entry which is preliminary data.</text>
</comment>
<feature type="compositionally biased region" description="Pro residues" evidence="2">
    <location>
        <begin position="82"/>
        <end position="94"/>
    </location>
</feature>
<dbReference type="GO" id="GO:0003676">
    <property type="term" value="F:nucleic acid binding"/>
    <property type="evidence" value="ECO:0007669"/>
    <property type="project" value="InterPro"/>
</dbReference>
<keyword evidence="4" id="KW-0808">Transferase</keyword>
<dbReference type="PANTHER" id="PTHR15503">
    <property type="entry name" value="LDOC1 RELATED"/>
    <property type="match status" value="1"/>
</dbReference>
<dbReference type="InterPro" id="IPR043502">
    <property type="entry name" value="DNA/RNA_pol_sf"/>
</dbReference>
<feature type="region of interest" description="Disordered" evidence="2">
    <location>
        <begin position="54"/>
        <end position="108"/>
    </location>
</feature>
<dbReference type="InterPro" id="IPR001878">
    <property type="entry name" value="Znf_CCHC"/>
</dbReference>
<dbReference type="SUPFAM" id="SSF56672">
    <property type="entry name" value="DNA/RNA polymerases"/>
    <property type="match status" value="1"/>
</dbReference>
<keyword evidence="4" id="KW-0695">RNA-directed DNA polymerase</keyword>
<sequence>MSTQQDIYVAGLKNYRFMLNKDKNVPWSSCLLRYAKSKPNEKLLVKSILDGPYKYRMNEEPGDPGRTPPSPEAAPQLLEQAPPSPNYVPGPEHPPSSDYVPSPKYSEYVAPTDDEESIKDQPLPVDASHTALLPGYVAGSDLEKDLEDDLADYLADGGDDDMMRRRRMTSTEALIAKFASAPTPPSPSPSPLAPWGRMLMSFYVRYEDAQDDRALMRAQISMASSYERETVGSVMASKLKTMQDAIEFAIELMDQKIRNFADRQAENKRKLDDNTRNNQTQRKPFKKQNVSRAYTAWPGDKKEYRGSLLLCPKCNSHHRGQCAPRCNNCKKVGHLAHDCRSPAANANANYRRNSRAIQRVVTCFECEVLIVRGDRSNNGHESRLNIISCTKTQKYLLKRCQVFLAHITAKKAEDKSKEKRLEDVPIVRDFSEVFLEDLSGIPPTRQVEFQIDLVHSVAPVARAPYRLAPSKMKKLSDQLQELSDKGFIKPSSSPWGAPSKKEHEEHLKLILELLKKKNCMPNSLNMNFGFLNAPILALPEGAENFIVYCDASHKGLGAVLMQNEKIYVKFPEVISEGFGYSFGYEYCLPSADRWTKRKNHSDLEDMLRTCVIDFENGWDRHLSLIEFSYNNNYHTSIKVAPFEALNGCKCRSPVCWAEVGDIQLTGLEIIHEITEMIIQIKGRIQAARDR</sequence>
<dbReference type="EMBL" id="BKCJ010004007">
    <property type="protein sequence ID" value="GEU58465.1"/>
    <property type="molecule type" value="Genomic_DNA"/>
</dbReference>
<keyword evidence="1" id="KW-0479">Metal-binding</keyword>
<dbReference type="GO" id="GO:0003964">
    <property type="term" value="F:RNA-directed DNA polymerase activity"/>
    <property type="evidence" value="ECO:0007669"/>
    <property type="project" value="UniProtKB-KW"/>
</dbReference>
<accession>A0A6L2LE15</accession>
<organism evidence="4">
    <name type="scientific">Tanacetum cinerariifolium</name>
    <name type="common">Dalmatian daisy</name>
    <name type="synonym">Chrysanthemum cinerariifolium</name>
    <dbReference type="NCBI Taxonomy" id="118510"/>
    <lineage>
        <taxon>Eukaryota</taxon>
        <taxon>Viridiplantae</taxon>
        <taxon>Streptophyta</taxon>
        <taxon>Embryophyta</taxon>
        <taxon>Tracheophyta</taxon>
        <taxon>Spermatophyta</taxon>
        <taxon>Magnoliopsida</taxon>
        <taxon>eudicotyledons</taxon>
        <taxon>Gunneridae</taxon>
        <taxon>Pentapetalae</taxon>
        <taxon>asterids</taxon>
        <taxon>campanulids</taxon>
        <taxon>Asterales</taxon>
        <taxon>Asteraceae</taxon>
        <taxon>Asteroideae</taxon>
        <taxon>Anthemideae</taxon>
        <taxon>Anthemidinae</taxon>
        <taxon>Tanacetum</taxon>
    </lineage>
</organism>
<keyword evidence="1" id="KW-0862">Zinc</keyword>
<dbReference type="InterPro" id="IPR036397">
    <property type="entry name" value="RNaseH_sf"/>
</dbReference>
<feature type="domain" description="CCHC-type" evidence="3">
    <location>
        <begin position="325"/>
        <end position="341"/>
    </location>
</feature>